<feature type="region of interest" description="Disordered" evidence="1">
    <location>
        <begin position="1"/>
        <end position="54"/>
    </location>
</feature>
<dbReference type="PROSITE" id="PS50994">
    <property type="entry name" value="INTEGRASE"/>
    <property type="match status" value="1"/>
</dbReference>
<feature type="domain" description="Integrase catalytic" evidence="2">
    <location>
        <begin position="1391"/>
        <end position="1550"/>
    </location>
</feature>
<dbReference type="Pfam" id="PF17921">
    <property type="entry name" value="Integrase_H2C2"/>
    <property type="match status" value="1"/>
</dbReference>
<dbReference type="Pfam" id="PF13456">
    <property type="entry name" value="RVT_3"/>
    <property type="match status" value="1"/>
</dbReference>
<protein>
    <recommendedName>
        <fullName evidence="2">Integrase catalytic domain-containing protein</fullName>
    </recommendedName>
</protein>
<feature type="region of interest" description="Disordered" evidence="1">
    <location>
        <begin position="314"/>
        <end position="346"/>
    </location>
</feature>
<dbReference type="InterPro" id="IPR000477">
    <property type="entry name" value="RT_dom"/>
</dbReference>
<dbReference type="SUPFAM" id="SSF53098">
    <property type="entry name" value="Ribonuclease H-like"/>
    <property type="match status" value="1"/>
</dbReference>
<dbReference type="Gene3D" id="3.30.70.270">
    <property type="match status" value="1"/>
</dbReference>
<dbReference type="Pfam" id="PF00665">
    <property type="entry name" value="rve"/>
    <property type="match status" value="1"/>
</dbReference>
<accession>A0A2N9J1W6</accession>
<feature type="compositionally biased region" description="Basic and acidic residues" evidence="1">
    <location>
        <begin position="316"/>
        <end position="326"/>
    </location>
</feature>
<feature type="compositionally biased region" description="Polar residues" evidence="1">
    <location>
        <begin position="328"/>
        <end position="340"/>
    </location>
</feature>
<dbReference type="InterPro" id="IPR043502">
    <property type="entry name" value="DNA/RNA_pol_sf"/>
</dbReference>
<dbReference type="Gene3D" id="1.10.340.70">
    <property type="match status" value="2"/>
</dbReference>
<dbReference type="InterPro" id="IPR012337">
    <property type="entry name" value="RNaseH-like_sf"/>
</dbReference>
<dbReference type="InterPro" id="IPR005162">
    <property type="entry name" value="Retrotrans_gag_dom"/>
</dbReference>
<reference evidence="3" key="1">
    <citation type="submission" date="2018-02" db="EMBL/GenBank/DDBJ databases">
        <authorList>
            <person name="Cohen D.B."/>
            <person name="Kent A.D."/>
        </authorList>
    </citation>
    <scope>NUCLEOTIDE SEQUENCE</scope>
</reference>
<evidence type="ECO:0000256" key="1">
    <source>
        <dbReference type="SAM" id="MobiDB-lite"/>
    </source>
</evidence>
<dbReference type="InterPro" id="IPR043128">
    <property type="entry name" value="Rev_trsase/Diguanyl_cyclase"/>
</dbReference>
<proteinExistence type="predicted"/>
<feature type="region of interest" description="Disordered" evidence="1">
    <location>
        <begin position="80"/>
        <end position="114"/>
    </location>
</feature>
<dbReference type="GO" id="GO:0003676">
    <property type="term" value="F:nucleic acid binding"/>
    <property type="evidence" value="ECO:0007669"/>
    <property type="project" value="InterPro"/>
</dbReference>
<dbReference type="Gene3D" id="3.30.420.10">
    <property type="entry name" value="Ribonuclease H-like superfamily/Ribonuclease H"/>
    <property type="match status" value="2"/>
</dbReference>
<feature type="compositionally biased region" description="Polar residues" evidence="1">
    <location>
        <begin position="23"/>
        <end position="36"/>
    </location>
</feature>
<dbReference type="EMBL" id="OIVN01006324">
    <property type="protein sequence ID" value="SPD30574.1"/>
    <property type="molecule type" value="Genomic_DNA"/>
</dbReference>
<organism evidence="3">
    <name type="scientific">Fagus sylvatica</name>
    <name type="common">Beechnut</name>
    <dbReference type="NCBI Taxonomy" id="28930"/>
    <lineage>
        <taxon>Eukaryota</taxon>
        <taxon>Viridiplantae</taxon>
        <taxon>Streptophyta</taxon>
        <taxon>Embryophyta</taxon>
        <taxon>Tracheophyta</taxon>
        <taxon>Spermatophyta</taxon>
        <taxon>Magnoliopsida</taxon>
        <taxon>eudicotyledons</taxon>
        <taxon>Gunneridae</taxon>
        <taxon>Pentapetalae</taxon>
        <taxon>rosids</taxon>
        <taxon>fabids</taxon>
        <taxon>Fagales</taxon>
        <taxon>Fagaceae</taxon>
        <taxon>Fagus</taxon>
    </lineage>
</organism>
<evidence type="ECO:0000313" key="3">
    <source>
        <dbReference type="EMBL" id="SPD30574.1"/>
    </source>
</evidence>
<feature type="compositionally biased region" description="Basic and acidic residues" evidence="1">
    <location>
        <begin position="80"/>
        <end position="107"/>
    </location>
</feature>
<dbReference type="Pfam" id="PF00078">
    <property type="entry name" value="RVT_1"/>
    <property type="match status" value="1"/>
</dbReference>
<dbReference type="GO" id="GO:0004523">
    <property type="term" value="F:RNA-DNA hybrid ribonuclease activity"/>
    <property type="evidence" value="ECO:0007669"/>
    <property type="project" value="InterPro"/>
</dbReference>
<feature type="compositionally biased region" description="Gly residues" evidence="1">
    <location>
        <begin position="38"/>
        <end position="49"/>
    </location>
</feature>
<dbReference type="InterPro" id="IPR001584">
    <property type="entry name" value="Integrase_cat-core"/>
</dbReference>
<dbReference type="CDD" id="cd01647">
    <property type="entry name" value="RT_LTR"/>
    <property type="match status" value="1"/>
</dbReference>
<gene>
    <name evidence="3" type="ORF">FSB_LOCUS58456</name>
</gene>
<sequence>MPPRSKRQNSVVNSHLDTESNTHNRGVGGIQQNNEGNMDGGGIPEGNPGGQPPLTLIYELIQSLQQNQGELAESIRQLKESSNNREAHGGNGRNHEERDHHERDSNNKNDASFVTMSDVADLLKQKRERPPKEPRHFVRKPPYPKELLKEPYLEKYDTPNFSLFDGRKGSAVKHISKFLDSMGPFTGNGGLYLREFSKSLVDRAYTWYAMLPEESIRDWEDMVESFCSKYFHVEEKITLFNLHSTKQLPGEDLLKYIHRFRDISLDCHVKYEESELVEVCIDNMLPEFRAHLKNLDISQFAPLLQKARKTALSVKPHSEKAREKKSQHQALTVSTTTAPSGNKRKRPVEKIFEEPPPLPFTVEEMMVIFDKWVKDEVIKLPQINKPPTEEEKRDPKFCRYHRKDQGKAVVSVVIQGSTSDMEVDESAIADTTLTPAAVRTLQKSPKFKSLFNQLGLGPEARNVATEAIIAIAADSGATCFTAEAHASRAFLETTNAVTFTDEDMEVQYPDHRRTLYVSAVIKDVQVKRALVDTGSLTSFGGAAEHTMGHIQLVLRVGPIVALTRFHVVNSEVPYHALLGRPWLHKHKLISSTYHQCIKGRLNGKPIRIAANPSPFDQTEAHFIEVALYDELSTEEPPIIKPSGTPLPDWEDIKNDPDVDLREVLEQGPIPEEGGLRPSCYLIQKEAEGHKKLAVEKEEVKLEKSAERACLISLLKEYQDVFAWKYDEMPGIDPGLVAHSLNVEPSTKPVVQPARTFHTEVKAQITQEVKKLLAVGFIKPIQHPWWLSNIVPVKKKNGQIRCCVDFRNLNKACPKDEFPLPNMDLLIDSAAGSAMFSFMDGFSGYNQIRMSPRDAEKTAFRTPIGNFYYTVMPFGLKNAGATYQRTMTAMFHDMIHQEIEDYVDDIVVKSKRREDHIEVLRKVFERCRLYKLKMNPLKCAFGVSAREVSRVSWCIIRGIDVDPAKASAIATMKPPTSHKELKSFLGRLIVYQKIYTSYRNMRYPLKLQQRIKSQAIADLLAQFLGEDGSVISQERKMGKPLLSPSSWISPCSNNASEYEAYITGLAIAHGMGIKHLRVIGDSNLIICQAKGEFSLKEPSLAPYRALAQRLKGKFSTFEIVHALRSENRYADALAALGSQVAFEGPTADVTINKRSIPITDLLREEYEEQDCDLKVLKDFALISGDLYRRLPGGILARCISLQEGIKKLQEVHEKSCELEGGVSLYRRLQRLGYFWPDMSKEAADLQRRCPTCQHQHENEQVCATFLSSDWQTPFLEYFIEGILPRTGKEAARIKKLSTRYFVESGILFRKGFHGDPLRCLSLSESQTVMKETHSGKCGEHQGKKMLYQLLLTLGYYWPTMKRDTADFVKACHTCQMQANLIHTHPTNLQNMATPWPFHTWGLDLIGPINPPSGGYIWILAATEYFTKWVEAIPLRKATGAAVANFIREHIITRFGIPHKIISNNGTPFVNKDVREVLEHYRIKHRRCTPYYPQGNGQAEVINRMLLRILSKMVFYYGKGWNSHLADVLWAYRGSLKTATGFTPFSLVYGTDVISPPELLVPSPRMLQGTELEADVEMCAEARVADLESLDELRELALARNLRYHQKLANAYGKTVHTRIFSQGQMVLKTADHVRRGLPSPSKFTPNWEGPYEIREAHDSGYYRLSKADGTILADPINGK</sequence>
<dbReference type="InterPro" id="IPR041588">
    <property type="entry name" value="Integrase_H2C2"/>
</dbReference>
<dbReference type="Gene3D" id="3.10.10.10">
    <property type="entry name" value="HIV Type 1 Reverse Transcriptase, subunit A, domain 1"/>
    <property type="match status" value="1"/>
</dbReference>
<dbReference type="InterPro" id="IPR002156">
    <property type="entry name" value="RNaseH_domain"/>
</dbReference>
<dbReference type="GO" id="GO:0015074">
    <property type="term" value="P:DNA integration"/>
    <property type="evidence" value="ECO:0007669"/>
    <property type="project" value="InterPro"/>
</dbReference>
<dbReference type="SUPFAM" id="SSF56672">
    <property type="entry name" value="DNA/RNA polymerases"/>
    <property type="match status" value="1"/>
</dbReference>
<dbReference type="Pfam" id="PF03732">
    <property type="entry name" value="Retrotrans_gag"/>
    <property type="match status" value="1"/>
</dbReference>
<evidence type="ECO:0000259" key="2">
    <source>
        <dbReference type="PROSITE" id="PS50994"/>
    </source>
</evidence>
<dbReference type="PANTHER" id="PTHR37984:SF9">
    <property type="entry name" value="INTEGRASE CATALYTIC DOMAIN-CONTAINING PROTEIN"/>
    <property type="match status" value="1"/>
</dbReference>
<name>A0A2N9J1W6_FAGSY</name>
<dbReference type="PANTHER" id="PTHR37984">
    <property type="entry name" value="PROTEIN CBG26694"/>
    <property type="match status" value="1"/>
</dbReference>
<dbReference type="InterPro" id="IPR036397">
    <property type="entry name" value="RNaseH_sf"/>
</dbReference>
<dbReference type="InterPro" id="IPR050951">
    <property type="entry name" value="Retrovirus_Pol_polyprotein"/>
</dbReference>